<dbReference type="Proteomes" id="UP000199400">
    <property type="component" value="Unassembled WGS sequence"/>
</dbReference>
<keyword evidence="2" id="KW-1185">Reference proteome</keyword>
<evidence type="ECO:0000313" key="2">
    <source>
        <dbReference type="Proteomes" id="UP000199400"/>
    </source>
</evidence>
<protein>
    <submittedName>
        <fullName evidence="1">Uncharacterized protein</fullName>
    </submittedName>
</protein>
<gene>
    <name evidence="1" type="ORF">SAMN02745121_04674</name>
</gene>
<dbReference type="STRING" id="54.SAMN02745121_04674"/>
<evidence type="ECO:0000313" key="1">
    <source>
        <dbReference type="EMBL" id="SFE55386.1"/>
    </source>
</evidence>
<organism evidence="1 2">
    <name type="scientific">Nannocystis exedens</name>
    <dbReference type="NCBI Taxonomy" id="54"/>
    <lineage>
        <taxon>Bacteria</taxon>
        <taxon>Pseudomonadati</taxon>
        <taxon>Myxococcota</taxon>
        <taxon>Polyangia</taxon>
        <taxon>Nannocystales</taxon>
        <taxon>Nannocystaceae</taxon>
        <taxon>Nannocystis</taxon>
    </lineage>
</organism>
<reference evidence="2" key="1">
    <citation type="submission" date="2016-10" db="EMBL/GenBank/DDBJ databases">
        <authorList>
            <person name="Varghese N."/>
            <person name="Submissions S."/>
        </authorList>
    </citation>
    <scope>NUCLEOTIDE SEQUENCE [LARGE SCALE GENOMIC DNA]</scope>
    <source>
        <strain evidence="2">ATCC 25963</strain>
    </source>
</reference>
<proteinExistence type="predicted"/>
<dbReference type="AlphaFoldDB" id="A0A1I2BGY4"/>
<name>A0A1I2BGY4_9BACT</name>
<sequence length="58" mass="5858">MPRPVLAFAPACSTLTAPAGAHARGNSALVSLDRRVQTAEAALDAGREVARAARCGAL</sequence>
<dbReference type="RefSeq" id="WP_170135466.1">
    <property type="nucleotide sequence ID" value="NZ_FOMX01000015.1"/>
</dbReference>
<accession>A0A1I2BGY4</accession>
<dbReference type="EMBL" id="FOMX01000015">
    <property type="protein sequence ID" value="SFE55386.1"/>
    <property type="molecule type" value="Genomic_DNA"/>
</dbReference>